<dbReference type="FunFam" id="1.10.30.10:FF:000013">
    <property type="entry name" value="High mobility group protein B3"/>
    <property type="match status" value="1"/>
</dbReference>
<sequence length="778" mass="86891">MSGSPMNSKIRGPGRPPKKPVSCTWCNEVKLPLKYVFPTTNGKREFCSETCLAEFRKAYIKGSTCIQCNNVIRNNSSTPNASNKDFCSTYCMNKHQKKEIANRLSGVGASTSVEGSPISFQTFDWCDYIQETNSVAAPQICFRQTASPPINDFKVGMKLEAIDPRNVTSTCIATVISTLGPRLRLRLDGSDNKNDFWRLVDSSEIHTIGHCEKSGGMLQPPLGFRMNASSWPMFLLKTLNGAEMAPSKVFQKEPAGPKVNLFEVGQKLEAVDKKNPHLICCATVGAIKNDQIHVTFDGWKGAFDYWCKYDSRDIFPVGWCAKSGHPLQPPGQKNNTGISRYSFKPAFVPFVPTSTISSVTEVVQSEADTSASSLPPTVINFQRQCNGGSLINPANLPASLENVSMATIQKKFVEQLLYASNQPEDLLVSLRTLIGEDFEINFKGGVHVLQLPKANSVADIETMFSMISETVQCCRNLFSLEEPQGECSLCEIKATARAVKRKFPPEQEPATSTTPASSTATPPAPPPSCNLGKIPIQEWGIEEVIQFIDSTDPCLGVHAELFRKHEIDGKAFLLLNSDMMMKYMGLKLGPALKICNLVLQQHQQILQPKGRMPKKGDSKPRGRMTAYAFFVQTCREEHKKKHPEENVVFAEFSKKCAERWKTMLDKEKKRFHEMAETDKKRYDTEMQSYTPPKGEKQRGKKRKQIKDPNAPKRSLSAFFWFSNDERGKVKAQNPEYGVGDIAKELGRRWADADPEVRSKFEALADKDKIRYEKALAAI</sequence>
<evidence type="ECO:0000256" key="6">
    <source>
        <dbReference type="ARBA" id="ARBA00022491"/>
    </source>
</evidence>
<dbReference type="GO" id="GO:0042393">
    <property type="term" value="F:histone binding"/>
    <property type="evidence" value="ECO:0007669"/>
    <property type="project" value="TreeGrafter"/>
</dbReference>
<dbReference type="GO" id="GO:0045892">
    <property type="term" value="P:negative regulation of DNA-templated transcription"/>
    <property type="evidence" value="ECO:0007669"/>
    <property type="project" value="TreeGrafter"/>
</dbReference>
<evidence type="ECO:0000256" key="12">
    <source>
        <dbReference type="SAM" id="MobiDB-lite"/>
    </source>
</evidence>
<keyword evidence="11" id="KW-0539">Nucleus</keyword>
<keyword evidence="5" id="KW-0158">Chromosome</keyword>
<dbReference type="SMART" id="SM00454">
    <property type="entry name" value="SAM"/>
    <property type="match status" value="1"/>
</dbReference>
<evidence type="ECO:0000256" key="8">
    <source>
        <dbReference type="ARBA" id="ARBA00023015"/>
    </source>
</evidence>
<dbReference type="Gene3D" id="1.10.150.50">
    <property type="entry name" value="Transcription Factor, Ets-1"/>
    <property type="match status" value="1"/>
</dbReference>
<dbReference type="GO" id="GO:0005634">
    <property type="term" value="C:nucleus"/>
    <property type="evidence" value="ECO:0007669"/>
    <property type="project" value="UniProtKB-SubCell"/>
</dbReference>
<reference evidence="13" key="1">
    <citation type="journal article" date="2013" name="Genome Biol.">
        <title>Draft genome of the mountain pine beetle, Dendroctonus ponderosae Hopkins, a major forest pest.</title>
        <authorList>
            <person name="Keeling C.I."/>
            <person name="Yuen M.M."/>
            <person name="Liao N.Y."/>
            <person name="Docking T.R."/>
            <person name="Chan S.K."/>
            <person name="Taylor G.A."/>
            <person name="Palmquist D.L."/>
            <person name="Jackman S.D."/>
            <person name="Nguyen A."/>
            <person name="Li M."/>
            <person name="Henderson H."/>
            <person name="Janes J.K."/>
            <person name="Zhao Y."/>
            <person name="Pandoh P."/>
            <person name="Moore R."/>
            <person name="Sperling F.A."/>
            <person name="Huber D.P."/>
            <person name="Birol I."/>
            <person name="Jones S.J."/>
            <person name="Bohlmann J."/>
        </authorList>
    </citation>
    <scope>NUCLEOTIDE SEQUENCE</scope>
</reference>
<dbReference type="InterPro" id="IPR047531">
    <property type="entry name" value="SAM_Scm-like"/>
</dbReference>
<dbReference type="PANTHER" id="PTHR12247">
    <property type="entry name" value="POLYCOMB GROUP PROTEIN"/>
    <property type="match status" value="1"/>
</dbReference>
<keyword evidence="9" id="KW-0238">DNA-binding</keyword>
<gene>
    <name evidence="13" type="ORF">YQE_03203</name>
</gene>
<dbReference type="InterPro" id="IPR036910">
    <property type="entry name" value="HMG_box_dom_sf"/>
</dbReference>
<dbReference type="AlphaFoldDB" id="N6TQN1"/>
<dbReference type="CDD" id="cd20110">
    <property type="entry name" value="MBT_dScm_rpt2"/>
    <property type="match status" value="1"/>
</dbReference>
<feature type="region of interest" description="Disordered" evidence="12">
    <location>
        <begin position="501"/>
        <end position="529"/>
    </location>
</feature>
<dbReference type="EMBL" id="KB740557">
    <property type="protein sequence ID" value="ENN80368.1"/>
    <property type="molecule type" value="Genomic_DNA"/>
</dbReference>
<dbReference type="FunFam" id="1.10.30.10:FF:000016">
    <property type="entry name" value="FACT complex subunit SSRP1"/>
    <property type="match status" value="1"/>
</dbReference>
<dbReference type="PROSITE" id="PS00353">
    <property type="entry name" value="HMG_BOX_1"/>
    <property type="match status" value="1"/>
</dbReference>
<dbReference type="Pfam" id="PF06467">
    <property type="entry name" value="zf-FCS"/>
    <property type="match status" value="1"/>
</dbReference>
<dbReference type="SUPFAM" id="SSF47095">
    <property type="entry name" value="HMG-box"/>
    <property type="match status" value="2"/>
</dbReference>
<dbReference type="Pfam" id="PF12140">
    <property type="entry name" value="SLED"/>
    <property type="match status" value="1"/>
</dbReference>
<dbReference type="InterPro" id="IPR050548">
    <property type="entry name" value="PcG_chromatin_remod_factors"/>
</dbReference>
<comment type="subcellular location">
    <subcellularLocation>
        <location evidence="2">Chromosome</location>
    </subcellularLocation>
    <subcellularLocation>
        <location evidence="1">Nucleus</location>
    </subcellularLocation>
</comment>
<dbReference type="Pfam" id="PF02820">
    <property type="entry name" value="MBT"/>
    <property type="match status" value="2"/>
</dbReference>
<organism evidence="13">
    <name type="scientific">Dendroctonus ponderosae</name>
    <name type="common">Mountain pine beetle</name>
    <dbReference type="NCBI Taxonomy" id="77166"/>
    <lineage>
        <taxon>Eukaryota</taxon>
        <taxon>Metazoa</taxon>
        <taxon>Ecdysozoa</taxon>
        <taxon>Arthropoda</taxon>
        <taxon>Hexapoda</taxon>
        <taxon>Insecta</taxon>
        <taxon>Pterygota</taxon>
        <taxon>Neoptera</taxon>
        <taxon>Endopterygota</taxon>
        <taxon>Coleoptera</taxon>
        <taxon>Polyphaga</taxon>
        <taxon>Cucujiformia</taxon>
        <taxon>Curculionidae</taxon>
        <taxon>Scolytinae</taxon>
        <taxon>Dendroctonus</taxon>
    </lineage>
</organism>
<dbReference type="GO" id="GO:0008270">
    <property type="term" value="F:zinc ion binding"/>
    <property type="evidence" value="ECO:0007669"/>
    <property type="project" value="InterPro"/>
</dbReference>
<dbReference type="CDD" id="cd21978">
    <property type="entry name" value="HMG-box_HMGB_rpt1"/>
    <property type="match status" value="1"/>
</dbReference>
<evidence type="ECO:0000256" key="2">
    <source>
        <dbReference type="ARBA" id="ARBA00004286"/>
    </source>
</evidence>
<dbReference type="InterPro" id="IPR021987">
    <property type="entry name" value="SLED"/>
</dbReference>
<evidence type="ECO:0000256" key="11">
    <source>
        <dbReference type="ARBA" id="ARBA00023242"/>
    </source>
</evidence>
<dbReference type="InterPro" id="IPR001660">
    <property type="entry name" value="SAM"/>
</dbReference>
<dbReference type="PROSITE" id="PS51079">
    <property type="entry name" value="MBT"/>
    <property type="match status" value="2"/>
</dbReference>
<feature type="region of interest" description="Disordered" evidence="12">
    <location>
        <begin position="1"/>
        <end position="21"/>
    </location>
</feature>
<keyword evidence="10" id="KW-0804">Transcription</keyword>
<evidence type="ECO:0000256" key="4">
    <source>
        <dbReference type="ARBA" id="ARBA00008774"/>
    </source>
</evidence>
<dbReference type="SUPFAM" id="SSF63748">
    <property type="entry name" value="Tudor/PWWP/MBT"/>
    <property type="match status" value="2"/>
</dbReference>
<dbReference type="SMART" id="SM00398">
    <property type="entry name" value="HMG"/>
    <property type="match status" value="2"/>
</dbReference>
<name>N6TQN1_DENPD</name>
<feature type="non-terminal residue" evidence="13">
    <location>
        <position position="1"/>
    </location>
</feature>
<feature type="compositionally biased region" description="Basic and acidic residues" evidence="12">
    <location>
        <begin position="671"/>
        <end position="684"/>
    </location>
</feature>
<evidence type="ECO:0000256" key="7">
    <source>
        <dbReference type="ARBA" id="ARBA00022737"/>
    </source>
</evidence>
<keyword evidence="8" id="KW-0805">Transcription regulation</keyword>
<dbReference type="OrthoDB" id="5912862at2759"/>
<dbReference type="Gene3D" id="3.90.1150.190">
    <property type="entry name" value="SLED domain"/>
    <property type="match status" value="1"/>
</dbReference>
<keyword evidence="7" id="KW-0677">Repeat</keyword>
<keyword evidence="6" id="KW-0678">Repressor</keyword>
<dbReference type="InterPro" id="IPR009071">
    <property type="entry name" value="HMG_box_dom"/>
</dbReference>
<evidence type="ECO:0000256" key="1">
    <source>
        <dbReference type="ARBA" id="ARBA00004123"/>
    </source>
</evidence>
<evidence type="ECO:0000256" key="9">
    <source>
        <dbReference type="ARBA" id="ARBA00023125"/>
    </source>
</evidence>
<feature type="region of interest" description="Disordered" evidence="12">
    <location>
        <begin position="671"/>
        <end position="710"/>
    </location>
</feature>
<dbReference type="PANTHER" id="PTHR12247:SF132">
    <property type="entry name" value="POLYCOMB PROTEIN SCM"/>
    <property type="match status" value="1"/>
</dbReference>
<evidence type="ECO:0000256" key="3">
    <source>
        <dbReference type="ARBA" id="ARBA00008469"/>
    </source>
</evidence>
<dbReference type="Pfam" id="PF00505">
    <property type="entry name" value="HMG_box"/>
    <property type="match status" value="1"/>
</dbReference>
<dbReference type="Pfam" id="PF09011">
    <property type="entry name" value="HMG_box_2"/>
    <property type="match status" value="1"/>
</dbReference>
<dbReference type="OMA" id="NKEFCSM"/>
<dbReference type="HOGENOM" id="CLU_015000_0_0_1"/>
<accession>N6TQN1</accession>
<evidence type="ECO:0000256" key="5">
    <source>
        <dbReference type="ARBA" id="ARBA00022454"/>
    </source>
</evidence>
<dbReference type="GO" id="GO:0005694">
    <property type="term" value="C:chromosome"/>
    <property type="evidence" value="ECO:0007669"/>
    <property type="project" value="UniProtKB-SubCell"/>
</dbReference>
<protein>
    <submittedName>
        <fullName evidence="13">Uncharacterized protein</fullName>
    </submittedName>
</protein>
<dbReference type="CDD" id="cd09578">
    <property type="entry name" value="SAM_Scm"/>
    <property type="match status" value="1"/>
</dbReference>
<comment type="similarity">
    <text evidence="3">Belongs to the SCM family.</text>
</comment>
<dbReference type="PROSITE" id="PS50118">
    <property type="entry name" value="HMG_BOX_2"/>
    <property type="match status" value="2"/>
</dbReference>
<feature type="compositionally biased region" description="Low complexity" evidence="12">
    <location>
        <begin position="509"/>
        <end position="521"/>
    </location>
</feature>
<dbReference type="InterPro" id="IPR004092">
    <property type="entry name" value="Mbt"/>
</dbReference>
<dbReference type="PRINTS" id="PR00886">
    <property type="entry name" value="HIGHMOBLTY12"/>
</dbReference>
<dbReference type="GO" id="GO:0003677">
    <property type="term" value="F:DNA binding"/>
    <property type="evidence" value="ECO:0007669"/>
    <property type="project" value="UniProtKB-UniRule"/>
</dbReference>
<dbReference type="InterPro" id="IPR038348">
    <property type="entry name" value="SLED_sf"/>
</dbReference>
<dbReference type="InterPro" id="IPR010507">
    <property type="entry name" value="Znf_MYM"/>
</dbReference>
<dbReference type="SMART" id="SM00561">
    <property type="entry name" value="MBT"/>
    <property type="match status" value="2"/>
</dbReference>
<dbReference type="CDD" id="cd01390">
    <property type="entry name" value="HMG-box_NHP6-like"/>
    <property type="match status" value="1"/>
</dbReference>
<evidence type="ECO:0000256" key="10">
    <source>
        <dbReference type="ARBA" id="ARBA00023163"/>
    </source>
</evidence>
<comment type="similarity">
    <text evidence="4">Belongs to the HMGB family.</text>
</comment>
<proteinExistence type="inferred from homology"/>
<dbReference type="InterPro" id="IPR017967">
    <property type="entry name" value="HMG_boxA_CS"/>
</dbReference>
<dbReference type="InterPro" id="IPR013761">
    <property type="entry name" value="SAM/pointed_sf"/>
</dbReference>
<dbReference type="Gene3D" id="1.10.30.10">
    <property type="entry name" value="High mobility group box domain"/>
    <property type="match status" value="2"/>
</dbReference>
<dbReference type="GO" id="GO:0003682">
    <property type="term" value="F:chromatin binding"/>
    <property type="evidence" value="ECO:0007669"/>
    <property type="project" value="TreeGrafter"/>
</dbReference>
<dbReference type="Gene3D" id="2.30.30.140">
    <property type="match status" value="2"/>
</dbReference>
<dbReference type="SUPFAM" id="SSF47769">
    <property type="entry name" value="SAM/Pointed domain"/>
    <property type="match status" value="1"/>
</dbReference>
<evidence type="ECO:0000313" key="13">
    <source>
        <dbReference type="EMBL" id="ENN80368.1"/>
    </source>
</evidence>
<dbReference type="FunFam" id="2.30.30.140:FF:000016">
    <property type="entry name" value="polycomb protein SCMH1 isoform X1"/>
    <property type="match status" value="1"/>
</dbReference>
<dbReference type="Pfam" id="PF00536">
    <property type="entry name" value="SAM_1"/>
    <property type="match status" value="1"/>
</dbReference>